<comment type="caution">
    <text evidence="12">The sequence shown here is derived from an EMBL/GenBank/DDBJ whole genome shotgun (WGS) entry which is preliminary data.</text>
</comment>
<dbReference type="Pfam" id="PF08282">
    <property type="entry name" value="Hydrolase_3"/>
    <property type="match status" value="1"/>
</dbReference>
<dbReference type="Gene3D" id="3.90.550.10">
    <property type="entry name" value="Spore Coat Polysaccharide Biosynthesis Protein SpsA, Chain A"/>
    <property type="match status" value="1"/>
</dbReference>
<dbReference type="SFLD" id="SFLDS00003">
    <property type="entry name" value="Haloacid_Dehalogenase"/>
    <property type="match status" value="1"/>
</dbReference>
<dbReference type="SUPFAM" id="SSF53448">
    <property type="entry name" value="Nucleotide-diphospho-sugar transferases"/>
    <property type="match status" value="1"/>
</dbReference>
<evidence type="ECO:0000256" key="8">
    <source>
        <dbReference type="ARBA" id="ARBA00022723"/>
    </source>
</evidence>
<accession>A0A433JTU8</accession>
<comment type="similarity">
    <text evidence="4">Belongs to the KdsC family.</text>
</comment>
<proteinExistence type="inferred from homology"/>
<dbReference type="GO" id="GO:0006054">
    <property type="term" value="P:N-acetylneuraminate metabolic process"/>
    <property type="evidence" value="ECO:0007669"/>
    <property type="project" value="UniProtKB-UniPathway"/>
</dbReference>
<dbReference type="OrthoDB" id="9805604at2"/>
<feature type="compositionally biased region" description="Basic and acidic residues" evidence="11">
    <location>
        <begin position="426"/>
        <end position="445"/>
    </location>
</feature>
<dbReference type="Proteomes" id="UP000274909">
    <property type="component" value="Unassembled WGS sequence"/>
</dbReference>
<dbReference type="GO" id="GO:0046872">
    <property type="term" value="F:metal ion binding"/>
    <property type="evidence" value="ECO:0007669"/>
    <property type="project" value="UniProtKB-KW"/>
</dbReference>
<keyword evidence="12" id="KW-0548">Nucleotidyltransferase</keyword>
<protein>
    <recommendedName>
        <fullName evidence="7">N-acylneuraminate cytidylyltransferase</fullName>
        <ecNumber evidence="7">2.7.7.43</ecNumber>
    </recommendedName>
</protein>
<evidence type="ECO:0000256" key="9">
    <source>
        <dbReference type="ARBA" id="ARBA00022801"/>
    </source>
</evidence>
<evidence type="ECO:0000256" key="10">
    <source>
        <dbReference type="ARBA" id="ARBA00022842"/>
    </source>
</evidence>
<dbReference type="SFLD" id="SFLDG01136">
    <property type="entry name" value="C1.6:_Phosphoserine_Phosphatas"/>
    <property type="match status" value="1"/>
</dbReference>
<dbReference type="InterPro" id="IPR029044">
    <property type="entry name" value="Nucleotide-diphossugar_trans"/>
</dbReference>
<dbReference type="EC" id="2.7.7.43" evidence="7"/>
<name>A0A433JTU8_9MICO</name>
<evidence type="ECO:0000313" key="12">
    <source>
        <dbReference type="EMBL" id="RUR01487.1"/>
    </source>
</evidence>
<dbReference type="GO" id="GO:0016788">
    <property type="term" value="F:hydrolase activity, acting on ester bonds"/>
    <property type="evidence" value="ECO:0007669"/>
    <property type="project" value="InterPro"/>
</dbReference>
<evidence type="ECO:0000256" key="7">
    <source>
        <dbReference type="ARBA" id="ARBA00012491"/>
    </source>
</evidence>
<dbReference type="Pfam" id="PF02348">
    <property type="entry name" value="CTP_transf_3"/>
    <property type="match status" value="1"/>
</dbReference>
<reference evidence="12 13" key="1">
    <citation type="submission" date="2018-12" db="EMBL/GenBank/DDBJ databases">
        <authorList>
            <person name="Li F."/>
        </authorList>
    </citation>
    <scope>NUCLEOTIDE SEQUENCE [LARGE SCALE GENOMIC DNA]</scope>
    <source>
        <strain evidence="12 13">EGI 6500705</strain>
    </source>
</reference>
<dbReference type="InterPro" id="IPR010023">
    <property type="entry name" value="KdsC_fam"/>
</dbReference>
<organism evidence="12 13">
    <name type="scientific">Labedella endophytica</name>
    <dbReference type="NCBI Taxonomy" id="1523160"/>
    <lineage>
        <taxon>Bacteria</taxon>
        <taxon>Bacillati</taxon>
        <taxon>Actinomycetota</taxon>
        <taxon>Actinomycetes</taxon>
        <taxon>Micrococcales</taxon>
        <taxon>Microbacteriaceae</taxon>
        <taxon>Labedella</taxon>
    </lineage>
</organism>
<dbReference type="AlphaFoldDB" id="A0A433JTU8"/>
<comment type="cofactor">
    <cofactor evidence="2">
        <name>Mg(2+)</name>
        <dbReference type="ChEBI" id="CHEBI:18420"/>
    </cofactor>
</comment>
<comment type="catalytic activity">
    <reaction evidence="1">
        <text>an N-acylneuraminate + CTP = a CMP-N-acyl-beta-neuraminate + diphosphate</text>
        <dbReference type="Rhea" id="RHEA:11344"/>
        <dbReference type="ChEBI" id="CHEBI:33019"/>
        <dbReference type="ChEBI" id="CHEBI:37563"/>
        <dbReference type="ChEBI" id="CHEBI:60073"/>
        <dbReference type="ChEBI" id="CHEBI:68671"/>
        <dbReference type="EC" id="2.7.7.43"/>
    </reaction>
</comment>
<dbReference type="GO" id="GO:0008781">
    <property type="term" value="F:N-acylneuraminate cytidylyltransferase activity"/>
    <property type="evidence" value="ECO:0007669"/>
    <property type="project" value="UniProtKB-EC"/>
</dbReference>
<keyword evidence="12" id="KW-0808">Transferase</keyword>
<keyword evidence="9" id="KW-0378">Hydrolase</keyword>
<dbReference type="PANTHER" id="PTHR21485">
    <property type="entry name" value="HAD SUPERFAMILY MEMBERS CMAS AND KDSC"/>
    <property type="match status" value="1"/>
</dbReference>
<keyword evidence="13" id="KW-1185">Reference proteome</keyword>
<comment type="pathway">
    <text evidence="3">Amino-sugar metabolism; N-acetylneuraminate metabolism.</text>
</comment>
<sequence>MDSGQDGTTGASDPSFSDVPLSVVVIPARGGSKGIPGKNLRTVGGIPLIVRAIRSARAARSIDLVVVSTDDADIARIAIDSGAVVVERPDELSGDTASSESAVLHALDAIEADTASGRRPIGTVVLMQATSPLIDPVDLDEAVRRVISGSADVVFSAVPTHVFLWRDGGANEGVVGVNHDRASRPRRQDRAAEYRETGAFYAMDAAGFRSSGHRFFGLVAVQSVPERHAIEIDVPADLELARAVSAIDTPELRATVDDGGELIEVEAVVTDFDGVHTDDTAVVDQDGRESVRIHRGDGHGVRQLRDAGIPVLILSAERNAVVAARAAKLRVDVIHGVDGDDTRGDKGDVLTEWAERIGVPLDRIAYLGNDVGDLPALRIVGWSVVVADAHPTARAAARVVLASRGGSGAVRELADRIIAARTAAPAHDRRDDLPAEHLTNERRSS</sequence>
<dbReference type="SUPFAM" id="SSF56784">
    <property type="entry name" value="HAD-like"/>
    <property type="match status" value="1"/>
</dbReference>
<dbReference type="InterPro" id="IPR036412">
    <property type="entry name" value="HAD-like_sf"/>
</dbReference>
<comment type="similarity">
    <text evidence="5">Belongs to the CMP-NeuNAc synthase family.</text>
</comment>
<keyword evidence="10" id="KW-0460">Magnesium</keyword>
<dbReference type="Gene3D" id="3.40.50.1000">
    <property type="entry name" value="HAD superfamily/HAD-like"/>
    <property type="match status" value="1"/>
</dbReference>
<evidence type="ECO:0000256" key="1">
    <source>
        <dbReference type="ARBA" id="ARBA00001862"/>
    </source>
</evidence>
<comment type="subunit">
    <text evidence="6">Homotetramer.</text>
</comment>
<feature type="region of interest" description="Disordered" evidence="11">
    <location>
        <begin position="425"/>
        <end position="445"/>
    </location>
</feature>
<dbReference type="RefSeq" id="WP_127049067.1">
    <property type="nucleotide sequence ID" value="NZ_RZGZ01000002.1"/>
</dbReference>
<dbReference type="UniPathway" id="UPA00628"/>
<evidence type="ECO:0000256" key="11">
    <source>
        <dbReference type="SAM" id="MobiDB-lite"/>
    </source>
</evidence>
<gene>
    <name evidence="12" type="ORF">ELQ94_08325</name>
</gene>
<dbReference type="InterPro" id="IPR003329">
    <property type="entry name" value="Cytidylyl_trans"/>
</dbReference>
<evidence type="ECO:0000256" key="6">
    <source>
        <dbReference type="ARBA" id="ARBA00011881"/>
    </source>
</evidence>
<dbReference type="SFLD" id="SFLDG01138">
    <property type="entry name" value="C1.6.2:_Deoxy-d-mannose-octulo"/>
    <property type="match status" value="1"/>
</dbReference>
<dbReference type="InterPro" id="IPR050793">
    <property type="entry name" value="CMP-NeuNAc_synthase"/>
</dbReference>
<dbReference type="EMBL" id="RZGZ01000002">
    <property type="protein sequence ID" value="RUR01487.1"/>
    <property type="molecule type" value="Genomic_DNA"/>
</dbReference>
<dbReference type="PANTHER" id="PTHR21485:SF3">
    <property type="entry name" value="N-ACYLNEURAMINATE CYTIDYLYLTRANSFERASE"/>
    <property type="match status" value="1"/>
</dbReference>
<evidence type="ECO:0000256" key="2">
    <source>
        <dbReference type="ARBA" id="ARBA00001946"/>
    </source>
</evidence>
<dbReference type="CDD" id="cd02513">
    <property type="entry name" value="CMP-NeuAc_Synthase"/>
    <property type="match status" value="1"/>
</dbReference>
<evidence type="ECO:0000313" key="13">
    <source>
        <dbReference type="Proteomes" id="UP000274909"/>
    </source>
</evidence>
<evidence type="ECO:0000256" key="5">
    <source>
        <dbReference type="ARBA" id="ARBA00010726"/>
    </source>
</evidence>
<evidence type="ECO:0000256" key="4">
    <source>
        <dbReference type="ARBA" id="ARBA00005893"/>
    </source>
</evidence>
<dbReference type="InterPro" id="IPR023214">
    <property type="entry name" value="HAD_sf"/>
</dbReference>
<keyword evidence="8" id="KW-0479">Metal-binding</keyword>
<evidence type="ECO:0000256" key="3">
    <source>
        <dbReference type="ARBA" id="ARBA00005141"/>
    </source>
</evidence>